<feature type="region of interest" description="Disordered" evidence="1">
    <location>
        <begin position="242"/>
        <end position="291"/>
    </location>
</feature>
<reference evidence="2 3" key="1">
    <citation type="submission" date="2019-09" db="EMBL/GenBank/DDBJ databases">
        <title>A chromosome-level genome assembly of the Chinese tupelo Nyssa sinensis.</title>
        <authorList>
            <person name="Yang X."/>
            <person name="Kang M."/>
            <person name="Yang Y."/>
            <person name="Xiong H."/>
            <person name="Wang M."/>
            <person name="Zhang Z."/>
            <person name="Wang Z."/>
            <person name="Wu H."/>
            <person name="Ma T."/>
            <person name="Liu J."/>
            <person name="Xi Z."/>
        </authorList>
    </citation>
    <scope>NUCLEOTIDE SEQUENCE [LARGE SCALE GENOMIC DNA]</scope>
    <source>
        <strain evidence="2">J267</strain>
        <tissue evidence="2">Leaf</tissue>
    </source>
</reference>
<feature type="compositionally biased region" description="Polar residues" evidence="1">
    <location>
        <begin position="306"/>
        <end position="318"/>
    </location>
</feature>
<evidence type="ECO:0000256" key="1">
    <source>
        <dbReference type="SAM" id="MobiDB-lite"/>
    </source>
</evidence>
<dbReference type="OrthoDB" id="1937804at2759"/>
<dbReference type="Proteomes" id="UP000325577">
    <property type="component" value="Linkage Group LG4"/>
</dbReference>
<feature type="region of interest" description="Disordered" evidence="1">
    <location>
        <begin position="306"/>
        <end position="358"/>
    </location>
</feature>
<proteinExistence type="predicted"/>
<dbReference type="EMBL" id="CM018047">
    <property type="protein sequence ID" value="KAA8524116.1"/>
    <property type="molecule type" value="Genomic_DNA"/>
</dbReference>
<evidence type="ECO:0000313" key="2">
    <source>
        <dbReference type="EMBL" id="KAA8524116.1"/>
    </source>
</evidence>
<sequence>MASFDPITDWSDWIDFILADPNNRQILDKIGVIDAVTVCQELSCCKVNNSLLTLTSWWSTLSHTLTTWGEFSQVLEDVTTIMHLLLAGANEYPSLKVTDEDMKTLYYLHKHQTSVVNFTRFNKGGGRKANFILWLRYFFKDCNPSKSLSARCTHQVFNGPHGPHQLLVYLVCWLAKVACQLSYNLRVPGPYHCSHTFKMIFPNFNEGLNYETRWIIKETRDSPMLALPAACRVDALTLGEGDPFSSGRGRASKIISGAKSAKDRTQVPTSDLPLPQAETSPVRVERAMKQGSQHCFWSQHNNANYNPITSTASEQTEGPSIVHAGETSPNHPAPKERQTPNSSGNPAPPTRHTKRKARRDLIERRERRQKIAAAIVVDENGDQQRDETTQTVVDPLIPSTSLVEAVAGDSTVSGDFPQEGTHQDNILG</sequence>
<dbReference type="AlphaFoldDB" id="A0A5J5A236"/>
<name>A0A5J5A236_9ASTE</name>
<organism evidence="2 3">
    <name type="scientific">Nyssa sinensis</name>
    <dbReference type="NCBI Taxonomy" id="561372"/>
    <lineage>
        <taxon>Eukaryota</taxon>
        <taxon>Viridiplantae</taxon>
        <taxon>Streptophyta</taxon>
        <taxon>Embryophyta</taxon>
        <taxon>Tracheophyta</taxon>
        <taxon>Spermatophyta</taxon>
        <taxon>Magnoliopsida</taxon>
        <taxon>eudicotyledons</taxon>
        <taxon>Gunneridae</taxon>
        <taxon>Pentapetalae</taxon>
        <taxon>asterids</taxon>
        <taxon>Cornales</taxon>
        <taxon>Nyssaceae</taxon>
        <taxon>Nyssa</taxon>
    </lineage>
</organism>
<accession>A0A5J5A236</accession>
<evidence type="ECO:0000313" key="3">
    <source>
        <dbReference type="Proteomes" id="UP000325577"/>
    </source>
</evidence>
<protein>
    <recommendedName>
        <fullName evidence="4">Aminotransferase-like plant mobile domain-containing protein</fullName>
    </recommendedName>
</protein>
<evidence type="ECO:0008006" key="4">
    <source>
        <dbReference type="Google" id="ProtNLM"/>
    </source>
</evidence>
<gene>
    <name evidence="2" type="ORF">F0562_010454</name>
</gene>
<keyword evidence="3" id="KW-1185">Reference proteome</keyword>